<dbReference type="InterPro" id="IPR005561">
    <property type="entry name" value="ANTAR"/>
</dbReference>
<evidence type="ECO:0000313" key="4">
    <source>
        <dbReference type="EMBL" id="SOE72892.1"/>
    </source>
</evidence>
<proteinExistence type="predicted"/>
<evidence type="ECO:0000256" key="2">
    <source>
        <dbReference type="ARBA" id="ARBA00023163"/>
    </source>
</evidence>
<dbReference type="Pfam" id="PF03861">
    <property type="entry name" value="ANTAR"/>
    <property type="match status" value="1"/>
</dbReference>
<evidence type="ECO:0000259" key="3">
    <source>
        <dbReference type="SMART" id="SM01012"/>
    </source>
</evidence>
<dbReference type="AlphaFoldDB" id="A0A2C9A1H7"/>
<dbReference type="InterPro" id="IPR036388">
    <property type="entry name" value="WH-like_DNA-bd_sf"/>
</dbReference>
<dbReference type="GO" id="GO:0003723">
    <property type="term" value="F:RNA binding"/>
    <property type="evidence" value="ECO:0007669"/>
    <property type="project" value="InterPro"/>
</dbReference>
<dbReference type="Gene3D" id="1.10.10.10">
    <property type="entry name" value="Winged helix-like DNA-binding domain superfamily/Winged helix DNA-binding domain"/>
    <property type="match status" value="1"/>
</dbReference>
<gene>
    <name evidence="4" type="ORF">SAMN06296378_2655</name>
</gene>
<keyword evidence="5" id="KW-1185">Reference proteome</keyword>
<reference evidence="4 5" key="1">
    <citation type="submission" date="2017-09" db="EMBL/GenBank/DDBJ databases">
        <authorList>
            <person name="Ehlers B."/>
            <person name="Leendertz F.H."/>
        </authorList>
    </citation>
    <scope>NUCLEOTIDE SEQUENCE [LARGE SCALE GENOMIC DNA]</scope>
    <source>
        <strain evidence="4 5">CGMCC 1.05381</strain>
    </source>
</reference>
<dbReference type="SMART" id="SM01012">
    <property type="entry name" value="ANTAR"/>
    <property type="match status" value="1"/>
</dbReference>
<dbReference type="Proteomes" id="UP000219440">
    <property type="component" value="Unassembled WGS sequence"/>
</dbReference>
<feature type="domain" description="ANTAR" evidence="3">
    <location>
        <begin position="180"/>
        <end position="235"/>
    </location>
</feature>
<name>A0A2C9A1H7_9MICO</name>
<keyword evidence="2" id="KW-0804">Transcription</keyword>
<dbReference type="Gene3D" id="3.30.450.40">
    <property type="match status" value="1"/>
</dbReference>
<dbReference type="EMBL" id="OCST01000005">
    <property type="protein sequence ID" value="SOE72892.1"/>
    <property type="molecule type" value="Genomic_DNA"/>
</dbReference>
<evidence type="ECO:0000313" key="5">
    <source>
        <dbReference type="Proteomes" id="UP000219440"/>
    </source>
</evidence>
<keyword evidence="1" id="KW-0805">Transcription regulation</keyword>
<dbReference type="InterPro" id="IPR029016">
    <property type="entry name" value="GAF-like_dom_sf"/>
</dbReference>
<organism evidence="4 5">
    <name type="scientific">Salinibacterium xinjiangense</name>
    <dbReference type="NCBI Taxonomy" id="386302"/>
    <lineage>
        <taxon>Bacteria</taxon>
        <taxon>Bacillati</taxon>
        <taxon>Actinomycetota</taxon>
        <taxon>Actinomycetes</taxon>
        <taxon>Micrococcales</taxon>
        <taxon>Microbacteriaceae</taxon>
        <taxon>Salinibacterium</taxon>
    </lineage>
</organism>
<protein>
    <recommendedName>
        <fullName evidence="3">ANTAR domain-containing protein</fullName>
    </recommendedName>
</protein>
<accession>A0A2C9A1H7</accession>
<dbReference type="SUPFAM" id="SSF55781">
    <property type="entry name" value="GAF domain-like"/>
    <property type="match status" value="1"/>
</dbReference>
<sequence length="250" mass="25952">MGVLPDAVVLSMTSPRNEPPAVSDESETVGGSDPLDLCDAFVAALPITGASVAVLAGSGARLTLCSSDATAARVDELQFELGEGPQFSVSRFGNFIGIPDVAQHLHHDWPVFGAALHELSIGALFSVPMRMGAVTLGVATLYCAAARVLSPEQKTTALAIASAAVGSLTSQALRSATDEIDAGSQMAPASRREIHQATGMVLVQLDTTATIAYARLQAHAFANMKTLQQVAHEVVSGVFTFDATPYEAET</sequence>
<evidence type="ECO:0000256" key="1">
    <source>
        <dbReference type="ARBA" id="ARBA00023015"/>
    </source>
</evidence>